<comment type="caution">
    <text evidence="1">The sequence shown here is derived from an EMBL/GenBank/DDBJ whole genome shotgun (WGS) entry which is preliminary data.</text>
</comment>
<proteinExistence type="predicted"/>
<evidence type="ECO:0000313" key="2">
    <source>
        <dbReference type="Proteomes" id="UP001055811"/>
    </source>
</evidence>
<reference evidence="2" key="1">
    <citation type="journal article" date="2022" name="Mol. Ecol. Resour.">
        <title>The genomes of chicory, endive, great burdock and yacon provide insights into Asteraceae palaeo-polyploidization history and plant inulin production.</title>
        <authorList>
            <person name="Fan W."/>
            <person name="Wang S."/>
            <person name="Wang H."/>
            <person name="Wang A."/>
            <person name="Jiang F."/>
            <person name="Liu H."/>
            <person name="Zhao H."/>
            <person name="Xu D."/>
            <person name="Zhang Y."/>
        </authorList>
    </citation>
    <scope>NUCLEOTIDE SEQUENCE [LARGE SCALE GENOMIC DNA]</scope>
    <source>
        <strain evidence="2">cv. Punajuju</strain>
    </source>
</reference>
<keyword evidence="2" id="KW-1185">Reference proteome</keyword>
<name>A0ACB9AGB0_CICIN</name>
<accession>A0ACB9AGB0</accession>
<gene>
    <name evidence="1" type="ORF">L2E82_38946</name>
</gene>
<reference evidence="1 2" key="2">
    <citation type="journal article" date="2022" name="Mol. Ecol. Resour.">
        <title>The genomes of chicory, endive, great burdock and yacon provide insights into Asteraceae paleo-polyploidization history and plant inulin production.</title>
        <authorList>
            <person name="Fan W."/>
            <person name="Wang S."/>
            <person name="Wang H."/>
            <person name="Wang A."/>
            <person name="Jiang F."/>
            <person name="Liu H."/>
            <person name="Zhao H."/>
            <person name="Xu D."/>
            <person name="Zhang Y."/>
        </authorList>
    </citation>
    <scope>NUCLEOTIDE SEQUENCE [LARGE SCALE GENOMIC DNA]</scope>
    <source>
        <strain evidence="2">cv. Punajuju</strain>
        <tissue evidence="1">Leaves</tissue>
    </source>
</reference>
<dbReference type="EMBL" id="CM042015">
    <property type="protein sequence ID" value="KAI3709187.1"/>
    <property type="molecule type" value="Genomic_DNA"/>
</dbReference>
<dbReference type="Proteomes" id="UP001055811">
    <property type="component" value="Linkage Group LG07"/>
</dbReference>
<evidence type="ECO:0000313" key="1">
    <source>
        <dbReference type="EMBL" id="KAI3709187.1"/>
    </source>
</evidence>
<organism evidence="1 2">
    <name type="scientific">Cichorium intybus</name>
    <name type="common">Chicory</name>
    <dbReference type="NCBI Taxonomy" id="13427"/>
    <lineage>
        <taxon>Eukaryota</taxon>
        <taxon>Viridiplantae</taxon>
        <taxon>Streptophyta</taxon>
        <taxon>Embryophyta</taxon>
        <taxon>Tracheophyta</taxon>
        <taxon>Spermatophyta</taxon>
        <taxon>Magnoliopsida</taxon>
        <taxon>eudicotyledons</taxon>
        <taxon>Gunneridae</taxon>
        <taxon>Pentapetalae</taxon>
        <taxon>asterids</taxon>
        <taxon>campanulids</taxon>
        <taxon>Asterales</taxon>
        <taxon>Asteraceae</taxon>
        <taxon>Cichorioideae</taxon>
        <taxon>Cichorieae</taxon>
        <taxon>Cichoriinae</taxon>
        <taxon>Cichorium</taxon>
    </lineage>
</organism>
<protein>
    <submittedName>
        <fullName evidence="1">Uncharacterized protein</fullName>
    </submittedName>
</protein>
<sequence>MWKAFKVFGRLVDICIARKKTGMADDLASLGFLILKTSASLKPETRSQSDESLRLRCVIIKPQWLKSVVTKIVDTKNIRMFKEKEGIQDVLTYIGGLFVQLQFESQELAMDFKEKADKKLNALFRSLTEWVPLFYVKEILARTSVIGLPPQYWSRKVVEKTVIT</sequence>